<comment type="caution">
    <text evidence="6">The sequence shown here is derived from an EMBL/GenBank/DDBJ whole genome shotgun (WGS) entry which is preliminary data.</text>
</comment>
<dbReference type="RefSeq" id="WP_283425439.1">
    <property type="nucleotide sequence ID" value="NZ_FXTY01000002.1"/>
</dbReference>
<sequence>MAVSLAITSFGKTLSQIGDPRFRRVLFKGIGLTFVLLIAVYTAFLMFLNWIGAGQTVQELLGNVSWVGDLFTFASLFLMIVLSIFLMVPVASAITSLFLDEVADAVEDKHYPELPDVPSVSFSEGLKDSVNFLGLLIAANIFALVLYAIFPPFSLFIFWGLNGFLLGREYFQLVAMRRVGRAEAKKLRKKHIGTIWLAGTLMAMPLVVPLLNLVIPILGAATFTHLYHQLEPSPRQAPSR</sequence>
<organism evidence="6 7">
    <name type="scientific">Shimia sagamensis</name>
    <dbReference type="NCBI Taxonomy" id="1566352"/>
    <lineage>
        <taxon>Bacteria</taxon>
        <taxon>Pseudomonadati</taxon>
        <taxon>Pseudomonadota</taxon>
        <taxon>Alphaproteobacteria</taxon>
        <taxon>Rhodobacterales</taxon>
        <taxon>Roseobacteraceae</taxon>
    </lineage>
</organism>
<keyword evidence="3 5" id="KW-1133">Transmembrane helix</keyword>
<gene>
    <name evidence="6" type="ORF">SAMN06265373_102723</name>
</gene>
<comment type="subcellular location">
    <subcellularLocation>
        <location evidence="1">Membrane</location>
        <topology evidence="1">Multi-pass membrane protein</topology>
    </subcellularLocation>
</comment>
<accession>A0ABY1NP98</accession>
<keyword evidence="7" id="KW-1185">Reference proteome</keyword>
<dbReference type="EMBL" id="FXTY01000002">
    <property type="protein sequence ID" value="SMP14674.1"/>
    <property type="molecule type" value="Genomic_DNA"/>
</dbReference>
<feature type="transmembrane region" description="Helical" evidence="5">
    <location>
        <begin position="71"/>
        <end position="99"/>
    </location>
</feature>
<name>A0ABY1NP98_9RHOB</name>
<feature type="transmembrane region" description="Helical" evidence="5">
    <location>
        <begin position="130"/>
        <end position="150"/>
    </location>
</feature>
<evidence type="ECO:0000313" key="7">
    <source>
        <dbReference type="Proteomes" id="UP001157961"/>
    </source>
</evidence>
<keyword evidence="4 5" id="KW-0472">Membrane</keyword>
<feature type="transmembrane region" description="Helical" evidence="5">
    <location>
        <begin position="30"/>
        <end position="51"/>
    </location>
</feature>
<dbReference type="InterPro" id="IPR059112">
    <property type="entry name" value="CysZ/EI24"/>
</dbReference>
<feature type="transmembrane region" description="Helical" evidence="5">
    <location>
        <begin position="156"/>
        <end position="175"/>
    </location>
</feature>
<evidence type="ECO:0000256" key="2">
    <source>
        <dbReference type="ARBA" id="ARBA00022692"/>
    </source>
</evidence>
<feature type="transmembrane region" description="Helical" evidence="5">
    <location>
        <begin position="195"/>
        <end position="218"/>
    </location>
</feature>
<evidence type="ECO:0000313" key="6">
    <source>
        <dbReference type="EMBL" id="SMP14674.1"/>
    </source>
</evidence>
<reference evidence="6 7" key="1">
    <citation type="submission" date="2017-05" db="EMBL/GenBank/DDBJ databases">
        <authorList>
            <person name="Varghese N."/>
            <person name="Submissions S."/>
        </authorList>
    </citation>
    <scope>NUCLEOTIDE SEQUENCE [LARGE SCALE GENOMIC DNA]</scope>
    <source>
        <strain evidence="6 7">DSM 29734</strain>
    </source>
</reference>
<evidence type="ECO:0000256" key="3">
    <source>
        <dbReference type="ARBA" id="ARBA00022989"/>
    </source>
</evidence>
<dbReference type="Proteomes" id="UP001157961">
    <property type="component" value="Unassembled WGS sequence"/>
</dbReference>
<evidence type="ECO:0000256" key="4">
    <source>
        <dbReference type="ARBA" id="ARBA00023136"/>
    </source>
</evidence>
<dbReference type="Pfam" id="PF07264">
    <property type="entry name" value="EI24"/>
    <property type="match status" value="1"/>
</dbReference>
<evidence type="ECO:0000256" key="1">
    <source>
        <dbReference type="ARBA" id="ARBA00004141"/>
    </source>
</evidence>
<protein>
    <submittedName>
        <fullName evidence="6">Uncharacterized protein involved in cysteine biosynthesis</fullName>
    </submittedName>
</protein>
<keyword evidence="2 5" id="KW-0812">Transmembrane</keyword>
<proteinExistence type="predicted"/>
<evidence type="ECO:0000256" key="5">
    <source>
        <dbReference type="SAM" id="Phobius"/>
    </source>
</evidence>